<proteinExistence type="predicted"/>
<dbReference type="EMBL" id="BK032631">
    <property type="protein sequence ID" value="DAF52264.1"/>
    <property type="molecule type" value="Genomic_DNA"/>
</dbReference>
<accession>A0A8S5SMX3</accession>
<reference evidence="1" key="1">
    <citation type="journal article" date="2021" name="Proc. Natl. Acad. Sci. U.S.A.">
        <title>A Catalog of Tens of Thousands of Viruses from Human Metagenomes Reveals Hidden Associations with Chronic Diseases.</title>
        <authorList>
            <person name="Tisza M.J."/>
            <person name="Buck C.B."/>
        </authorList>
    </citation>
    <scope>NUCLEOTIDE SEQUENCE</scope>
    <source>
        <strain evidence="1">CtIKM86</strain>
    </source>
</reference>
<sequence length="85" mass="9852">MLNLFSLFAGSKEPKEKNRVGIRKFLSNPNKPLNITLESKDEICSIGSHEKRQILQAILDIYKIKAELKEPRVRKTKKKETEDVK</sequence>
<protein>
    <submittedName>
        <fullName evidence="1">Uncharacterized protein</fullName>
    </submittedName>
</protein>
<evidence type="ECO:0000313" key="1">
    <source>
        <dbReference type="EMBL" id="DAF52264.1"/>
    </source>
</evidence>
<name>A0A8S5SMX3_9CAUD</name>
<organism evidence="1">
    <name type="scientific">Podoviridae sp. ctIKM86</name>
    <dbReference type="NCBI Taxonomy" id="2827729"/>
    <lineage>
        <taxon>Viruses</taxon>
        <taxon>Duplodnaviria</taxon>
        <taxon>Heunggongvirae</taxon>
        <taxon>Uroviricota</taxon>
        <taxon>Caudoviricetes</taxon>
    </lineage>
</organism>